<dbReference type="Proteomes" id="UP001602058">
    <property type="component" value="Unassembled WGS sequence"/>
</dbReference>
<dbReference type="InterPro" id="IPR012340">
    <property type="entry name" value="NA-bd_OB-fold"/>
</dbReference>
<dbReference type="RefSeq" id="WP_351088273.1">
    <property type="nucleotide sequence ID" value="NZ_JBEOZG010000098.1"/>
</dbReference>
<accession>A0ABW6UFV2</accession>
<feature type="domain" description="ChsH2 C-terminal OB-fold" evidence="2">
    <location>
        <begin position="106"/>
        <end position="169"/>
    </location>
</feature>
<comment type="caution">
    <text evidence="3">The sequence shown here is derived from an EMBL/GenBank/DDBJ whole genome shotgun (WGS) entry which is preliminary data.</text>
</comment>
<feature type="region of interest" description="Disordered" evidence="1">
    <location>
        <begin position="1"/>
        <end position="100"/>
    </location>
</feature>
<dbReference type="PANTHER" id="PTHR34075">
    <property type="entry name" value="BLR3430 PROTEIN"/>
    <property type="match status" value="1"/>
</dbReference>
<evidence type="ECO:0000313" key="3">
    <source>
        <dbReference type="EMBL" id="MFF4522292.1"/>
    </source>
</evidence>
<sequence>MAGHRRQPAPPGPALADPPHRPLRTAQDGCARSGRLDGAVRPCQPRYHRPGPAGAALSGTDPADPPVLERRRRRQTALPDGAARRSSDLPPPQPFSPYDLSTDLEWKQSQGLGTIYSYTVIWRPQTAAFDPPYVVAIVELDEGYTMLSNIVDCDPGDLEVGSRVHVDFREVRPDGWAPMFALGPPPASVSADAAPVA</sequence>
<dbReference type="InterPro" id="IPR052513">
    <property type="entry name" value="Thioester_dehydratase-like"/>
</dbReference>
<gene>
    <name evidence="3" type="ORF">ACFY1D_12720</name>
</gene>
<evidence type="ECO:0000313" key="4">
    <source>
        <dbReference type="Proteomes" id="UP001602058"/>
    </source>
</evidence>
<dbReference type="PANTHER" id="PTHR34075:SF5">
    <property type="entry name" value="BLR3430 PROTEIN"/>
    <property type="match status" value="1"/>
</dbReference>
<name>A0ABW6UFV2_9ACTN</name>
<evidence type="ECO:0000256" key="1">
    <source>
        <dbReference type="SAM" id="MobiDB-lite"/>
    </source>
</evidence>
<dbReference type="SUPFAM" id="SSF50249">
    <property type="entry name" value="Nucleic acid-binding proteins"/>
    <property type="match status" value="1"/>
</dbReference>
<keyword evidence="4" id="KW-1185">Reference proteome</keyword>
<reference evidence="3 4" key="1">
    <citation type="submission" date="2024-10" db="EMBL/GenBank/DDBJ databases">
        <title>The Natural Products Discovery Center: Release of the First 8490 Sequenced Strains for Exploring Actinobacteria Biosynthetic Diversity.</title>
        <authorList>
            <person name="Kalkreuter E."/>
            <person name="Kautsar S.A."/>
            <person name="Yang D."/>
            <person name="Bader C.D."/>
            <person name="Teijaro C.N."/>
            <person name="Fluegel L."/>
            <person name="Davis C.M."/>
            <person name="Simpson J.R."/>
            <person name="Lauterbach L."/>
            <person name="Steele A.D."/>
            <person name="Gui C."/>
            <person name="Meng S."/>
            <person name="Li G."/>
            <person name="Viehrig K."/>
            <person name="Ye F."/>
            <person name="Su P."/>
            <person name="Kiefer A.F."/>
            <person name="Nichols A."/>
            <person name="Cepeda A.J."/>
            <person name="Yan W."/>
            <person name="Fan B."/>
            <person name="Jiang Y."/>
            <person name="Adhikari A."/>
            <person name="Zheng C.-J."/>
            <person name="Schuster L."/>
            <person name="Cowan T.M."/>
            <person name="Smanski M.J."/>
            <person name="Chevrette M.G."/>
            <person name="De Carvalho L.P.S."/>
            <person name="Shen B."/>
        </authorList>
    </citation>
    <scope>NUCLEOTIDE SEQUENCE [LARGE SCALE GENOMIC DNA]</scope>
    <source>
        <strain evidence="3 4">NPDC001390</strain>
    </source>
</reference>
<evidence type="ECO:0000259" key="2">
    <source>
        <dbReference type="Pfam" id="PF01796"/>
    </source>
</evidence>
<protein>
    <submittedName>
        <fullName evidence="3">Zn-ribbon domain-containing OB-fold protein</fullName>
    </submittedName>
</protein>
<dbReference type="EMBL" id="JBIAWJ010000004">
    <property type="protein sequence ID" value="MFF4522292.1"/>
    <property type="molecule type" value="Genomic_DNA"/>
</dbReference>
<dbReference type="InterPro" id="IPR002878">
    <property type="entry name" value="ChsH2_C"/>
</dbReference>
<dbReference type="Pfam" id="PF01796">
    <property type="entry name" value="OB_ChsH2_C"/>
    <property type="match status" value="1"/>
</dbReference>
<organism evidence="3 4">
    <name type="scientific">Streptomyces bluensis</name>
    <dbReference type="NCBI Taxonomy" id="33897"/>
    <lineage>
        <taxon>Bacteria</taxon>
        <taxon>Bacillati</taxon>
        <taxon>Actinomycetota</taxon>
        <taxon>Actinomycetes</taxon>
        <taxon>Kitasatosporales</taxon>
        <taxon>Streptomycetaceae</taxon>
        <taxon>Streptomyces</taxon>
    </lineage>
</organism>
<proteinExistence type="predicted"/>